<dbReference type="Proteomes" id="UP001596383">
    <property type="component" value="Unassembled WGS sequence"/>
</dbReference>
<protein>
    <submittedName>
        <fullName evidence="2">Uncharacterized protein</fullName>
    </submittedName>
</protein>
<evidence type="ECO:0000313" key="2">
    <source>
        <dbReference type="EMBL" id="MFC6769187.1"/>
    </source>
</evidence>
<comment type="caution">
    <text evidence="2">The sequence shown here is derived from an EMBL/GenBank/DDBJ whole genome shotgun (WGS) entry which is preliminary data.</text>
</comment>
<accession>A0ABD5SVX1</accession>
<keyword evidence="3" id="KW-1185">Reference proteome</keyword>
<gene>
    <name evidence="2" type="ORF">ACFQE6_30440</name>
</gene>
<keyword evidence="1" id="KW-0812">Transmembrane</keyword>
<dbReference type="AlphaFoldDB" id="A0ABD5SVX1"/>
<name>A0ABD5SVX1_9EURY</name>
<reference evidence="2 3" key="1">
    <citation type="journal article" date="2019" name="Int. J. Syst. Evol. Microbiol.">
        <title>The Global Catalogue of Microorganisms (GCM) 10K type strain sequencing project: providing services to taxonomists for standard genome sequencing and annotation.</title>
        <authorList>
            <consortium name="The Broad Institute Genomics Platform"/>
            <consortium name="The Broad Institute Genome Sequencing Center for Infectious Disease"/>
            <person name="Wu L."/>
            <person name="Ma J."/>
        </authorList>
    </citation>
    <scope>NUCLEOTIDE SEQUENCE [LARGE SCALE GENOMIC DNA]</scope>
    <source>
        <strain evidence="2 3">LMG 29247</strain>
    </source>
</reference>
<sequence length="44" mass="4907">MSSDKAESDRPTPQRRLSEKELFLLLLVGISVMMAVTGFVLIIN</sequence>
<keyword evidence="1" id="KW-0472">Membrane</keyword>
<organism evidence="2 3">
    <name type="scientific">Natrinema soli</name>
    <dbReference type="NCBI Taxonomy" id="1930624"/>
    <lineage>
        <taxon>Archaea</taxon>
        <taxon>Methanobacteriati</taxon>
        <taxon>Methanobacteriota</taxon>
        <taxon>Stenosarchaea group</taxon>
        <taxon>Halobacteria</taxon>
        <taxon>Halobacteriales</taxon>
        <taxon>Natrialbaceae</taxon>
        <taxon>Natrinema</taxon>
    </lineage>
</organism>
<dbReference type="EMBL" id="JBHSWV010000695">
    <property type="protein sequence ID" value="MFC6769187.1"/>
    <property type="molecule type" value="Genomic_DNA"/>
</dbReference>
<proteinExistence type="predicted"/>
<evidence type="ECO:0000313" key="3">
    <source>
        <dbReference type="Proteomes" id="UP001596383"/>
    </source>
</evidence>
<keyword evidence="1" id="KW-1133">Transmembrane helix</keyword>
<dbReference type="RefSeq" id="WP_273741876.1">
    <property type="nucleotide sequence ID" value="NZ_JAQIVI010000695.1"/>
</dbReference>
<evidence type="ECO:0000256" key="1">
    <source>
        <dbReference type="SAM" id="Phobius"/>
    </source>
</evidence>
<feature type="transmembrane region" description="Helical" evidence="1">
    <location>
        <begin position="21"/>
        <end position="43"/>
    </location>
</feature>